<keyword evidence="2" id="KW-1185">Reference proteome</keyword>
<comment type="caution">
    <text evidence="1">The sequence shown here is derived from an EMBL/GenBank/DDBJ whole genome shotgun (WGS) entry which is preliminary data.</text>
</comment>
<dbReference type="EMBL" id="BAABUJ010000005">
    <property type="protein sequence ID" value="GAA5796031.1"/>
    <property type="molecule type" value="Genomic_DNA"/>
</dbReference>
<reference evidence="1 2" key="1">
    <citation type="submission" date="2024-04" db="EMBL/GenBank/DDBJ databases">
        <title>genome sequences of Mucor flavus KT1a and Helicostylum pulchrum KT1b strains isolation_sourced from the surface of a dry-aged beef.</title>
        <authorList>
            <person name="Toyotome T."/>
            <person name="Hosono M."/>
            <person name="Torimaru M."/>
            <person name="Fukuda K."/>
            <person name="Mikami N."/>
        </authorList>
    </citation>
    <scope>NUCLEOTIDE SEQUENCE [LARGE SCALE GENOMIC DNA]</scope>
    <source>
        <strain evidence="1 2">KT1b</strain>
    </source>
</reference>
<gene>
    <name evidence="1" type="ORF">HPULCUR_001398</name>
</gene>
<accession>A0ABP9XMN3</accession>
<dbReference type="PANTHER" id="PTHR12271:SF40">
    <property type="entry name" value="POLY(A) RNA POLYMERASE GLD2"/>
    <property type="match status" value="1"/>
</dbReference>
<evidence type="ECO:0000313" key="1">
    <source>
        <dbReference type="EMBL" id="GAA5796031.1"/>
    </source>
</evidence>
<dbReference type="PANTHER" id="PTHR12271">
    <property type="entry name" value="POLY A POLYMERASE CID PAP -RELATED"/>
    <property type="match status" value="1"/>
</dbReference>
<dbReference type="Gene3D" id="1.10.1410.10">
    <property type="match status" value="1"/>
</dbReference>
<protein>
    <submittedName>
        <fullName evidence="1">Uncharacterized protein</fullName>
    </submittedName>
</protein>
<dbReference type="SUPFAM" id="SSF81631">
    <property type="entry name" value="PAP/OAS1 substrate-binding domain"/>
    <property type="match status" value="1"/>
</dbReference>
<dbReference type="Proteomes" id="UP001476247">
    <property type="component" value="Unassembled WGS sequence"/>
</dbReference>
<proteinExistence type="predicted"/>
<evidence type="ECO:0000313" key="2">
    <source>
        <dbReference type="Proteomes" id="UP001476247"/>
    </source>
</evidence>
<sequence length="358" mass="41447">MDTETAAAIMEFVIESAKDYNLAESDSTGTATLVVNFYSLNRYFKLCMRKEYSEMLKHYSELFDFLMNRGRDVYDKKSDTKWTYHIIHGKKYDKNDLYKKKDSLAIKKIEIIGSTHTKLDLDDSDLNLGIRIHPTRCLREMGMQATLPIPVAKRTQFTKPKSGLQCFIGVDDGLIFERDVLITEYLKLDKRTKPLIIAILRLSRSQRINKSCCLPTLSTYSYILVTLHYLMNVLENPVIPNLQNLPVECNSADCFYNLKDEPVTTFFNNKIENLDVSYHNCVRIINKQTGEYNVDNNNELKTTICTDAVWVQDPYLVKKNIAHNCQYDTIKVITNVFTTVEEMLKDGHSYQEVCDKKI</sequence>
<organism evidence="1 2">
    <name type="scientific">Helicostylum pulchrum</name>
    <dbReference type="NCBI Taxonomy" id="562976"/>
    <lineage>
        <taxon>Eukaryota</taxon>
        <taxon>Fungi</taxon>
        <taxon>Fungi incertae sedis</taxon>
        <taxon>Mucoromycota</taxon>
        <taxon>Mucoromycotina</taxon>
        <taxon>Mucoromycetes</taxon>
        <taxon>Mucorales</taxon>
        <taxon>Mucorineae</taxon>
        <taxon>Mucoraceae</taxon>
        <taxon>Helicostylum</taxon>
    </lineage>
</organism>
<name>A0ABP9XMN3_9FUNG</name>